<dbReference type="RefSeq" id="WP_237261716.1">
    <property type="nucleotide sequence ID" value="NZ_AP024202.1"/>
</dbReference>
<dbReference type="InterPro" id="IPR007314">
    <property type="entry name" value="Cofac_haem-bd_dom"/>
</dbReference>
<feature type="domain" description="Haem-binding uptake Tiki superfamily ChaN" evidence="2">
    <location>
        <begin position="78"/>
        <end position="282"/>
    </location>
</feature>
<evidence type="ECO:0000259" key="2">
    <source>
        <dbReference type="Pfam" id="PF04187"/>
    </source>
</evidence>
<reference evidence="3" key="1">
    <citation type="journal article" date="2022" name="Arch. Microbiol.">
        <title>Thiomicrorhabdus immobilis sp. nov., a mesophilic sulfur-oxidizing bacterium isolated from sediment of a brackish lake in northern Japan.</title>
        <authorList>
            <person name="Kojima H."/>
            <person name="Mochizuki J."/>
            <person name="Kanda M."/>
            <person name="Watanabe T."/>
            <person name="Fukui M."/>
        </authorList>
    </citation>
    <scope>NUCLEOTIDE SEQUENCE</scope>
    <source>
        <strain evidence="3">Am19</strain>
    </source>
</reference>
<evidence type="ECO:0000313" key="4">
    <source>
        <dbReference type="Proteomes" id="UP001054820"/>
    </source>
</evidence>
<dbReference type="CDD" id="cd14727">
    <property type="entry name" value="ChanN-like"/>
    <property type="match status" value="1"/>
</dbReference>
<protein>
    <submittedName>
        <fullName evidence="3">Lipoprotein</fullName>
    </submittedName>
</protein>
<organism evidence="3 4">
    <name type="scientific">Thiomicrorhabdus immobilis</name>
    <dbReference type="NCBI Taxonomy" id="2791037"/>
    <lineage>
        <taxon>Bacteria</taxon>
        <taxon>Pseudomonadati</taxon>
        <taxon>Pseudomonadota</taxon>
        <taxon>Gammaproteobacteria</taxon>
        <taxon>Thiotrichales</taxon>
        <taxon>Piscirickettsiaceae</taxon>
        <taxon>Thiomicrorhabdus</taxon>
    </lineage>
</organism>
<dbReference type="Proteomes" id="UP001054820">
    <property type="component" value="Chromosome"/>
</dbReference>
<feature type="chain" id="PRO_5047433449" evidence="1">
    <location>
        <begin position="27"/>
        <end position="353"/>
    </location>
</feature>
<dbReference type="Pfam" id="PF04187">
    <property type="entry name" value="Cofac_haem_bdg"/>
    <property type="match status" value="1"/>
</dbReference>
<accession>A0ABM7MFK7</accession>
<dbReference type="SUPFAM" id="SSF159501">
    <property type="entry name" value="EreA/ChaN-like"/>
    <property type="match status" value="1"/>
</dbReference>
<name>A0ABM7MFK7_9GAMM</name>
<keyword evidence="4" id="KW-1185">Reference proteome</keyword>
<dbReference type="EMBL" id="AP024202">
    <property type="protein sequence ID" value="BCN94247.1"/>
    <property type="molecule type" value="Genomic_DNA"/>
</dbReference>
<dbReference type="Gene3D" id="3.40.50.11550">
    <property type="match status" value="1"/>
</dbReference>
<evidence type="ECO:0000256" key="1">
    <source>
        <dbReference type="SAM" id="SignalP"/>
    </source>
</evidence>
<evidence type="ECO:0000313" key="3">
    <source>
        <dbReference type="EMBL" id="BCN94247.1"/>
    </source>
</evidence>
<keyword evidence="1" id="KW-0732">Signal</keyword>
<sequence length="353" mass="39923">MYNFASIQSLLATALLCNLSLLSGCAENPAKASRLIDVTTLESNPLESNIETQAKLEHAYDYVLLDQSKQPVTLETAISQLRKADIVVIGEYHGNHASHLLEMQLLAGLYRQNPQLLLSMEMFNRDQQPLLNDYLDGNIGEAYLINEAPAWNNYAASYRPLVEFAKNRFIGVIAANAPADTIRCIGREGESYISKLAPEERLQIAQQPFAEIPGYKKRFYEFLKQTRPLAEPRKHKSYLAQTTRDNTMAESIYQAWLNHPNHQVVHINGTFHSQNHLGTVAALKRLDPNLNIQVITPAHVDEFNGLDKLNLEANLTDEFIYLLKPQPEQYVNAAYKLKVRKAQFDKAEQATCK</sequence>
<proteinExistence type="predicted"/>
<feature type="signal peptide" evidence="1">
    <location>
        <begin position="1"/>
        <end position="26"/>
    </location>
</feature>
<gene>
    <name evidence="3" type="ORF">THMIRHAM_20320</name>
</gene>
<keyword evidence="3" id="KW-0449">Lipoprotein</keyword>